<dbReference type="AlphaFoldDB" id="A0A414DIY4"/>
<organism evidence="1 2">
    <name type="scientific">Lachnospira eligens</name>
    <dbReference type="NCBI Taxonomy" id="39485"/>
    <lineage>
        <taxon>Bacteria</taxon>
        <taxon>Bacillati</taxon>
        <taxon>Bacillota</taxon>
        <taxon>Clostridia</taxon>
        <taxon>Lachnospirales</taxon>
        <taxon>Lachnospiraceae</taxon>
        <taxon>Lachnospira</taxon>
    </lineage>
</organism>
<protein>
    <submittedName>
        <fullName evidence="1">Uncharacterized protein</fullName>
    </submittedName>
</protein>
<comment type="caution">
    <text evidence="1">The sequence shown here is derived from an EMBL/GenBank/DDBJ whole genome shotgun (WGS) entry which is preliminary data.</text>
</comment>
<sequence>MIASCERLLEVESVMPDNESDDSYYGCDSIKLEHIFSYDKVQKDVLHDFSFEIHKGECVDINKHL</sequence>
<gene>
    <name evidence="1" type="ORF">DW811_01295</name>
</gene>
<proteinExistence type="predicted"/>
<accession>A0A414DIY4</accession>
<evidence type="ECO:0000313" key="1">
    <source>
        <dbReference type="EMBL" id="RHD11043.1"/>
    </source>
</evidence>
<dbReference type="EMBL" id="QSIS01000001">
    <property type="protein sequence ID" value="RHD11043.1"/>
    <property type="molecule type" value="Genomic_DNA"/>
</dbReference>
<evidence type="ECO:0000313" key="2">
    <source>
        <dbReference type="Proteomes" id="UP000284794"/>
    </source>
</evidence>
<name>A0A414DIY4_9FIRM</name>
<reference evidence="1 2" key="1">
    <citation type="submission" date="2018-08" db="EMBL/GenBank/DDBJ databases">
        <title>A genome reference for cultivated species of the human gut microbiota.</title>
        <authorList>
            <person name="Zou Y."/>
            <person name="Xue W."/>
            <person name="Luo G."/>
        </authorList>
    </citation>
    <scope>NUCLEOTIDE SEQUENCE [LARGE SCALE GENOMIC DNA]</scope>
    <source>
        <strain evidence="1 2">AM32-2AC</strain>
    </source>
</reference>
<dbReference type="Proteomes" id="UP000284794">
    <property type="component" value="Unassembled WGS sequence"/>
</dbReference>